<dbReference type="Pfam" id="PF05127">
    <property type="entry name" value="NAT10_TcmA_helicase"/>
    <property type="match status" value="1"/>
</dbReference>
<dbReference type="Gene3D" id="3.40.630.30">
    <property type="match status" value="1"/>
</dbReference>
<keyword evidence="2" id="KW-0819">tRNA processing</keyword>
<dbReference type="InterPro" id="IPR027417">
    <property type="entry name" value="P-loop_NTPase"/>
</dbReference>
<dbReference type="SUPFAM" id="SSF55729">
    <property type="entry name" value="Acyl-CoA N-acyltransferases (Nat)"/>
    <property type="match status" value="1"/>
</dbReference>
<proteinExistence type="predicted"/>
<feature type="region of interest" description="Disordered" evidence="6">
    <location>
        <begin position="286"/>
        <end position="320"/>
    </location>
</feature>
<dbReference type="Proteomes" id="UP000471381">
    <property type="component" value="Unassembled WGS sequence"/>
</dbReference>
<dbReference type="InterPro" id="IPR032672">
    <property type="entry name" value="TmcA/NAT10/Kre33"/>
</dbReference>
<reference evidence="8 9" key="1">
    <citation type="submission" date="2020-01" db="EMBL/GenBank/DDBJ databases">
        <title>Genomes of bacteria type strains.</title>
        <authorList>
            <person name="Chen J."/>
            <person name="Zhu S."/>
            <person name="Yang J."/>
        </authorList>
    </citation>
    <scope>NUCLEOTIDE SEQUENCE [LARGE SCALE GENOMIC DNA]</scope>
    <source>
        <strain evidence="8 9">LMG 24078</strain>
    </source>
</reference>
<protein>
    <submittedName>
        <fullName evidence="8">GNAT family N-acetyltransferase</fullName>
    </submittedName>
</protein>
<accession>A0A6N9TFC3</accession>
<dbReference type="EMBL" id="JAAAWO010000002">
    <property type="protein sequence ID" value="NDW14765.1"/>
    <property type="molecule type" value="Genomic_DNA"/>
</dbReference>
<dbReference type="InterPro" id="IPR016181">
    <property type="entry name" value="Acyl_CoA_acyltransferase"/>
</dbReference>
<sequence>MALQQLRDWLLAPYYSQAAKQKSDVEYSAEFNAEPYAQHNAERPQIHRRLLVISGDVEFIENTIDVLLADLPGQCRAEAFNESQLKGKNRKVLLGSERDMAIFHCHESFSPGNFLALAGTITHGGCLIVTCPSFDKWPQQHHASFISYGYESNDSAYLKRFITLLLDDKHTAIHTLEGTRLPNQDSGYLDTKQNMDYSDADQDSQHLIPSLFSSQDQRAAFDALSEQFEEDNMHTLVAAPRGRGKSSLLGIFIWHLLNEGQHILLTSTLFENVHSVFRQIDRMHEQNKTSTDDSKHPHVEPFSSSDKNSNNVLDKTSEKKRRVGEGTVEWVAPDNPMLFNGHCDAVFIDEAASLPIPVVLNIIKNHKQWLLSTTLQGYEGSGSGFIHKLIPKLNFHLRKSERKSVNIIELHTPLRWFTHDPIERFVNKACLFDTDREDSKLVFEGDEKAGYKTVEAPLAPTNSFSDISLNKTRFERLSERALEDVMKLLTLAHYQTTPDDLMRLLDSPDLILFLLYQGGKVIGAAVVNEEGGEKLRDIAKNIATGERRPKGHLGAQQLTLMSANPALATLKYWRINRIAVSPELQGKGFGTFIISTLEKAAYEAGIDSLSTSYGSEDKLDRFWQQNKFVCVHKGEKANKASGETSVLRIAPLSERARTLSSEVASIYDAKKKQTTYDSLSASLQLLCVTKLRHFIAGYRSLDNIWGEINAIALCNSPHPSSNHTAPLFDVLSELFDNQTNERRSELIRLLRQPRPNYNSLSDMLKTKGKKGTTAALKEIISRFIIKLDMAD</sequence>
<evidence type="ECO:0000256" key="2">
    <source>
        <dbReference type="ARBA" id="ARBA00022694"/>
    </source>
</evidence>
<feature type="domain" description="N-acetyltransferase" evidence="7">
    <location>
        <begin position="472"/>
        <end position="673"/>
    </location>
</feature>
<dbReference type="Gene3D" id="3.40.50.300">
    <property type="entry name" value="P-loop containing nucleotide triphosphate hydrolases"/>
    <property type="match status" value="1"/>
</dbReference>
<evidence type="ECO:0000313" key="9">
    <source>
        <dbReference type="Proteomes" id="UP000471381"/>
    </source>
</evidence>
<dbReference type="GO" id="GO:1990883">
    <property type="term" value="F:18S rRNA cytidine N-acetyltransferase activity"/>
    <property type="evidence" value="ECO:0007669"/>
    <property type="project" value="TreeGrafter"/>
</dbReference>
<evidence type="ECO:0000256" key="4">
    <source>
        <dbReference type="ARBA" id="ARBA00022840"/>
    </source>
</evidence>
<dbReference type="GO" id="GO:0000049">
    <property type="term" value="F:tRNA binding"/>
    <property type="evidence" value="ECO:0007669"/>
    <property type="project" value="TreeGrafter"/>
</dbReference>
<dbReference type="PANTHER" id="PTHR10925">
    <property type="entry name" value="N-ACETYLTRANSFERASE 10"/>
    <property type="match status" value="1"/>
</dbReference>
<keyword evidence="5" id="KW-0012">Acyltransferase</keyword>
<dbReference type="Pfam" id="PF08351">
    <property type="entry name" value="TmcA_N"/>
    <property type="match status" value="1"/>
</dbReference>
<dbReference type="Gene3D" id="3.40.50.11040">
    <property type="match status" value="1"/>
</dbReference>
<evidence type="ECO:0000313" key="8">
    <source>
        <dbReference type="EMBL" id="NDW14765.1"/>
    </source>
</evidence>
<dbReference type="GO" id="GO:0005524">
    <property type="term" value="F:ATP binding"/>
    <property type="evidence" value="ECO:0007669"/>
    <property type="project" value="UniProtKB-KW"/>
</dbReference>
<keyword evidence="4" id="KW-0067">ATP-binding</keyword>
<comment type="caution">
    <text evidence="8">The sequence shown here is derived from an EMBL/GenBank/DDBJ whole genome shotgun (WGS) entry which is preliminary data.</text>
</comment>
<dbReference type="GO" id="GO:1904812">
    <property type="term" value="P:rRNA acetylation involved in maturation of SSU-rRNA"/>
    <property type="evidence" value="ECO:0007669"/>
    <property type="project" value="TreeGrafter"/>
</dbReference>
<gene>
    <name evidence="8" type="ORF">GTQ48_04365</name>
</gene>
<feature type="compositionally biased region" description="Polar residues" evidence="6">
    <location>
        <begin position="302"/>
        <end position="314"/>
    </location>
</feature>
<dbReference type="SUPFAM" id="SSF52540">
    <property type="entry name" value="P-loop containing nucleoside triphosphate hydrolases"/>
    <property type="match status" value="1"/>
</dbReference>
<dbReference type="PROSITE" id="PS51186">
    <property type="entry name" value="GNAT"/>
    <property type="match status" value="1"/>
</dbReference>
<dbReference type="InterPro" id="IPR013562">
    <property type="entry name" value="TmcA/NAT10_N"/>
</dbReference>
<dbReference type="PANTHER" id="PTHR10925:SF5">
    <property type="entry name" value="RNA CYTIDINE ACETYLTRANSFERASE"/>
    <property type="match status" value="1"/>
</dbReference>
<dbReference type="Pfam" id="PF13718">
    <property type="entry name" value="GNAT_acetyltr_2"/>
    <property type="match status" value="1"/>
</dbReference>
<dbReference type="AlphaFoldDB" id="A0A6N9TFC3"/>
<evidence type="ECO:0000259" key="7">
    <source>
        <dbReference type="PROSITE" id="PS51186"/>
    </source>
</evidence>
<dbReference type="GO" id="GO:0008033">
    <property type="term" value="P:tRNA processing"/>
    <property type="evidence" value="ECO:0007669"/>
    <property type="project" value="UniProtKB-KW"/>
</dbReference>
<organism evidence="8 9">
    <name type="scientific">Alteromonas genovensis</name>
    <dbReference type="NCBI Taxonomy" id="471225"/>
    <lineage>
        <taxon>Bacteria</taxon>
        <taxon>Pseudomonadati</taxon>
        <taxon>Pseudomonadota</taxon>
        <taxon>Gammaproteobacteria</taxon>
        <taxon>Alteromonadales</taxon>
        <taxon>Alteromonadaceae</taxon>
        <taxon>Alteromonas/Salinimonas group</taxon>
        <taxon>Alteromonas</taxon>
    </lineage>
</organism>
<name>A0A6N9TFC3_9ALTE</name>
<keyword evidence="9" id="KW-1185">Reference proteome</keyword>
<feature type="compositionally biased region" description="Basic and acidic residues" evidence="6">
    <location>
        <begin position="286"/>
        <end position="299"/>
    </location>
</feature>
<keyword evidence="3" id="KW-0547">Nucleotide-binding</keyword>
<dbReference type="RefSeq" id="WP_163105332.1">
    <property type="nucleotide sequence ID" value="NZ_JAAAWO010000002.1"/>
</dbReference>
<evidence type="ECO:0000256" key="5">
    <source>
        <dbReference type="ARBA" id="ARBA00023315"/>
    </source>
</evidence>
<evidence type="ECO:0000256" key="3">
    <source>
        <dbReference type="ARBA" id="ARBA00022741"/>
    </source>
</evidence>
<dbReference type="InterPro" id="IPR000182">
    <property type="entry name" value="GNAT_dom"/>
</dbReference>
<evidence type="ECO:0000256" key="6">
    <source>
        <dbReference type="SAM" id="MobiDB-lite"/>
    </source>
</evidence>
<dbReference type="InterPro" id="IPR007807">
    <property type="entry name" value="TcmA/NAT10_helicase"/>
</dbReference>
<keyword evidence="1 8" id="KW-0808">Transferase</keyword>
<evidence type="ECO:0000256" key="1">
    <source>
        <dbReference type="ARBA" id="ARBA00022679"/>
    </source>
</evidence>
<dbReference type="CDD" id="cd04301">
    <property type="entry name" value="NAT_SF"/>
    <property type="match status" value="1"/>
</dbReference>